<proteinExistence type="predicted"/>
<evidence type="ECO:0000313" key="3">
    <source>
        <dbReference type="Proteomes" id="UP001345963"/>
    </source>
</evidence>
<evidence type="ECO:0000313" key="2">
    <source>
        <dbReference type="EMBL" id="MED6248100.1"/>
    </source>
</evidence>
<sequence length="50" mass="5095">SATSSADFLLLDNFTRLSWSEGSGGKKEGVSETSDLDRSPAPSSCSIGGS</sequence>
<organism evidence="2 3">
    <name type="scientific">Ataeniobius toweri</name>
    <dbReference type="NCBI Taxonomy" id="208326"/>
    <lineage>
        <taxon>Eukaryota</taxon>
        <taxon>Metazoa</taxon>
        <taxon>Chordata</taxon>
        <taxon>Craniata</taxon>
        <taxon>Vertebrata</taxon>
        <taxon>Euteleostomi</taxon>
        <taxon>Actinopterygii</taxon>
        <taxon>Neopterygii</taxon>
        <taxon>Teleostei</taxon>
        <taxon>Neoteleostei</taxon>
        <taxon>Acanthomorphata</taxon>
        <taxon>Ovalentaria</taxon>
        <taxon>Atherinomorphae</taxon>
        <taxon>Cyprinodontiformes</taxon>
        <taxon>Goodeidae</taxon>
        <taxon>Ataeniobius</taxon>
    </lineage>
</organism>
<feature type="region of interest" description="Disordered" evidence="1">
    <location>
        <begin position="19"/>
        <end position="50"/>
    </location>
</feature>
<accession>A0ABU7BEN4</accession>
<protein>
    <submittedName>
        <fullName evidence="2">Uncharacterized protein</fullName>
    </submittedName>
</protein>
<keyword evidence="3" id="KW-1185">Reference proteome</keyword>
<gene>
    <name evidence="2" type="ORF">ATANTOWER_026577</name>
</gene>
<feature type="compositionally biased region" description="Basic and acidic residues" evidence="1">
    <location>
        <begin position="24"/>
        <end position="38"/>
    </location>
</feature>
<feature type="non-terminal residue" evidence="2">
    <location>
        <position position="1"/>
    </location>
</feature>
<feature type="compositionally biased region" description="Polar residues" evidence="1">
    <location>
        <begin position="41"/>
        <end position="50"/>
    </location>
</feature>
<dbReference type="Proteomes" id="UP001345963">
    <property type="component" value="Unassembled WGS sequence"/>
</dbReference>
<comment type="caution">
    <text evidence="2">The sequence shown here is derived from an EMBL/GenBank/DDBJ whole genome shotgun (WGS) entry which is preliminary data.</text>
</comment>
<name>A0ABU7BEN4_9TELE</name>
<reference evidence="2 3" key="1">
    <citation type="submission" date="2021-07" db="EMBL/GenBank/DDBJ databases">
        <authorList>
            <person name="Palmer J.M."/>
        </authorList>
    </citation>
    <scope>NUCLEOTIDE SEQUENCE [LARGE SCALE GENOMIC DNA]</scope>
    <source>
        <strain evidence="2 3">AT_MEX2019</strain>
        <tissue evidence="2">Muscle</tissue>
    </source>
</reference>
<dbReference type="EMBL" id="JAHUTI010049805">
    <property type="protein sequence ID" value="MED6248100.1"/>
    <property type="molecule type" value="Genomic_DNA"/>
</dbReference>
<evidence type="ECO:0000256" key="1">
    <source>
        <dbReference type="SAM" id="MobiDB-lite"/>
    </source>
</evidence>